<name>D1AS01_SEBTE</name>
<dbReference type="HOGENOM" id="CLU_1081387_0_0_0"/>
<geneLocation type="plasmid" evidence="2 3">
    <name>pSTERM01</name>
</geneLocation>
<feature type="transmembrane region" description="Helical" evidence="1">
    <location>
        <begin position="48"/>
        <end position="66"/>
    </location>
</feature>
<evidence type="ECO:0000256" key="1">
    <source>
        <dbReference type="SAM" id="Phobius"/>
    </source>
</evidence>
<feature type="transmembrane region" description="Helical" evidence="1">
    <location>
        <begin position="6"/>
        <end position="28"/>
    </location>
</feature>
<evidence type="ECO:0000313" key="2">
    <source>
        <dbReference type="EMBL" id="ACZ10988.1"/>
    </source>
</evidence>
<gene>
    <name evidence="2" type="ORF">Sterm_4156</name>
</gene>
<dbReference type="KEGG" id="str:Sterm_4156"/>
<organism evidence="2 3">
    <name type="scientific">Sebaldella termitidis (strain ATCC 33386 / NCTC 11300)</name>
    <dbReference type="NCBI Taxonomy" id="526218"/>
    <lineage>
        <taxon>Bacteria</taxon>
        <taxon>Fusobacteriati</taxon>
        <taxon>Fusobacteriota</taxon>
        <taxon>Fusobacteriia</taxon>
        <taxon>Fusobacteriales</taxon>
        <taxon>Leptotrichiaceae</taxon>
        <taxon>Sebaldella</taxon>
    </lineage>
</organism>
<keyword evidence="1" id="KW-0812">Transmembrane</keyword>
<keyword evidence="2" id="KW-0614">Plasmid</keyword>
<dbReference type="EMBL" id="CP001740">
    <property type="protein sequence ID" value="ACZ10988.1"/>
    <property type="molecule type" value="Genomic_DNA"/>
</dbReference>
<evidence type="ECO:0000313" key="3">
    <source>
        <dbReference type="Proteomes" id="UP000000845"/>
    </source>
</evidence>
<sequence>MNIFLILLKIIFFIIIFITILFIISLILKKQIHKYKQINNIVDRLFEICVKCLSFLYISLIITGMMKSCVGRNTTKKTTYTYKKNKIEDQVIDKLKKSQAEKIENSRKVDITLTTVKNNLETFLKRYKINDSTITTSRLYKKSGTGREEFCVAKKTCYYITYELKTEKVLLLQMTFKYPETKKQIDDFRNHICLFLGMTKPNVNFNDVDNLVTGLNIMFKMTTNIITRNYIYENYKYYLYYNEDDDLLIITVKGVAP</sequence>
<proteinExistence type="predicted"/>
<dbReference type="AlphaFoldDB" id="D1AS01"/>
<keyword evidence="3" id="KW-1185">Reference proteome</keyword>
<dbReference type="RefSeq" id="WP_012863563.1">
    <property type="nucleotide sequence ID" value="NC_013518.1"/>
</dbReference>
<keyword evidence="1" id="KW-0472">Membrane</keyword>
<protein>
    <submittedName>
        <fullName evidence="2">Uncharacterized protein</fullName>
    </submittedName>
</protein>
<reference evidence="2 3" key="1">
    <citation type="journal article" date="2010" name="Stand. Genomic Sci.">
        <title>Complete genome sequence of Sebaldella termitidis type strain (NCTC 11300).</title>
        <authorList>
            <person name="Harmon-Smith M."/>
            <person name="Celia L."/>
            <person name="Chertkov O."/>
            <person name="Lapidus A."/>
            <person name="Copeland A."/>
            <person name="Glavina Del Rio T."/>
            <person name="Nolan M."/>
            <person name="Lucas S."/>
            <person name="Tice H."/>
            <person name="Cheng J.F."/>
            <person name="Han C."/>
            <person name="Detter J.C."/>
            <person name="Bruce D."/>
            <person name="Goodwin L."/>
            <person name="Pitluck S."/>
            <person name="Pati A."/>
            <person name="Liolios K."/>
            <person name="Ivanova N."/>
            <person name="Mavromatis K."/>
            <person name="Mikhailova N."/>
            <person name="Chen A."/>
            <person name="Palaniappan K."/>
            <person name="Land M."/>
            <person name="Hauser L."/>
            <person name="Chang Y.J."/>
            <person name="Jeffries C.D."/>
            <person name="Brettin T."/>
            <person name="Goker M."/>
            <person name="Beck B."/>
            <person name="Bristow J."/>
            <person name="Eisen J.A."/>
            <person name="Markowitz V."/>
            <person name="Hugenholtz P."/>
            <person name="Kyrpides N.C."/>
            <person name="Klenk H.P."/>
            <person name="Chen F."/>
        </authorList>
    </citation>
    <scope>NUCLEOTIDE SEQUENCE [LARGE SCALE GENOMIC DNA]</scope>
    <source>
        <strain evidence="3">ATCC 33386 / NCTC 11300</strain>
        <plasmid evidence="3">Plasmid pSTERM01</plasmid>
    </source>
</reference>
<accession>D1AS01</accession>
<keyword evidence="1" id="KW-1133">Transmembrane helix</keyword>
<dbReference type="Proteomes" id="UP000000845">
    <property type="component" value="Plasmid pSTERM01"/>
</dbReference>